<evidence type="ECO:0000256" key="2">
    <source>
        <dbReference type="ARBA" id="ARBA00022679"/>
    </source>
</evidence>
<evidence type="ECO:0000259" key="4">
    <source>
        <dbReference type="Pfam" id="PF00891"/>
    </source>
</evidence>
<dbReference type="PANTHER" id="PTHR43712:SF12">
    <property type="entry name" value="STERIGMATOCYSTIN 8-O-METHYLTRANSFERASE"/>
    <property type="match status" value="1"/>
</dbReference>
<dbReference type="Proteomes" id="UP001281614">
    <property type="component" value="Unassembled WGS sequence"/>
</dbReference>
<gene>
    <name evidence="5" type="ORF">CKAH01_12352</name>
</gene>
<keyword evidence="6" id="KW-1185">Reference proteome</keyword>
<dbReference type="SUPFAM" id="SSF46785">
    <property type="entry name" value="Winged helix' DNA-binding domain"/>
    <property type="match status" value="1"/>
</dbReference>
<keyword evidence="3" id="KW-0949">S-adenosyl-L-methionine</keyword>
<keyword evidence="2" id="KW-0808">Transferase</keyword>
<dbReference type="SUPFAM" id="SSF53335">
    <property type="entry name" value="S-adenosyl-L-methionine-dependent methyltransferases"/>
    <property type="match status" value="1"/>
</dbReference>
<dbReference type="AlphaFoldDB" id="A0AAE0DB76"/>
<dbReference type="GO" id="GO:0032259">
    <property type="term" value="P:methylation"/>
    <property type="evidence" value="ECO:0007669"/>
    <property type="project" value="UniProtKB-KW"/>
</dbReference>
<evidence type="ECO:0000313" key="5">
    <source>
        <dbReference type="EMBL" id="KAK2776579.1"/>
    </source>
</evidence>
<dbReference type="InterPro" id="IPR016461">
    <property type="entry name" value="COMT-like"/>
</dbReference>
<dbReference type="InterPro" id="IPR036390">
    <property type="entry name" value="WH_DNA-bd_sf"/>
</dbReference>
<sequence length="489" mass="54816">TDPPGVFKCRGLTIYLPFHLDFSAFSDTPPVLPFTKMASPQPTINELAAKIGELSADFTKFLGDNKIPQPTLAADSVRSYSGLTSEAFLLRQRLIDTLKDLSYLVEGPSESVFNFAHNYGPDGAAVNAINYFDFWSAVPLNGDASYADIAKHVDLPEEVVHRLLEHAYTLRIFEETDPGKPLTTRVRHTSRSAAVAQNEGLHGLVFNIMNDAGPPMAFLPYALDKYQRGKKELKEDMSETAFGMWQRGEFSKGYKTSWEMMEEDGEGEKKGYRMRTFVKWMNYIKEIFQLEGMVRGAYDWGNAGNLSVVDLGGSGGHDSFVLAKSFPNLNITVQDLPECQSSFDKNIPEELKGRVTFQPHSFFEPQTLQADVYMIKLILHDWPDAESIKIIQGLTPALRPGSKVLLIDYVGKQGTVEESAAVAASMPRSIQQMGTSTDLRMMGLFGTKERHVDAWKDMFKRADERFEVTRLEAIPLSFFVIIEATWRGD</sequence>
<keyword evidence="1" id="KW-0489">Methyltransferase</keyword>
<dbReference type="Pfam" id="PF00891">
    <property type="entry name" value="Methyltransf_2"/>
    <property type="match status" value="1"/>
</dbReference>
<dbReference type="InterPro" id="IPR001077">
    <property type="entry name" value="COMT_C"/>
</dbReference>
<dbReference type="GO" id="GO:0008171">
    <property type="term" value="F:O-methyltransferase activity"/>
    <property type="evidence" value="ECO:0007669"/>
    <property type="project" value="InterPro"/>
</dbReference>
<evidence type="ECO:0000256" key="3">
    <source>
        <dbReference type="ARBA" id="ARBA00022691"/>
    </source>
</evidence>
<comment type="caution">
    <text evidence="5">The sequence shown here is derived from an EMBL/GenBank/DDBJ whole genome shotgun (WGS) entry which is preliminary data.</text>
</comment>
<accession>A0AAE0DB76</accession>
<feature type="domain" description="O-methyltransferase C-terminal" evidence="4">
    <location>
        <begin position="305"/>
        <end position="462"/>
    </location>
</feature>
<name>A0AAE0DB76_COLKA</name>
<feature type="non-terminal residue" evidence="5">
    <location>
        <position position="1"/>
    </location>
</feature>
<dbReference type="InterPro" id="IPR029063">
    <property type="entry name" value="SAM-dependent_MTases_sf"/>
</dbReference>
<evidence type="ECO:0000313" key="6">
    <source>
        <dbReference type="Proteomes" id="UP001281614"/>
    </source>
</evidence>
<dbReference type="Gene3D" id="3.40.50.150">
    <property type="entry name" value="Vaccinia Virus protein VP39"/>
    <property type="match status" value="1"/>
</dbReference>
<dbReference type="PROSITE" id="PS51683">
    <property type="entry name" value="SAM_OMT_II"/>
    <property type="match status" value="1"/>
</dbReference>
<reference evidence="5" key="1">
    <citation type="submission" date="2023-02" db="EMBL/GenBank/DDBJ databases">
        <title>Colletotrichum kahawae CIFC_Que2 genome sequencing and assembly.</title>
        <authorList>
            <person name="Baroncelli R."/>
        </authorList>
    </citation>
    <scope>NUCLEOTIDE SEQUENCE</scope>
    <source>
        <strain evidence="5">CIFC_Que2</strain>
    </source>
</reference>
<evidence type="ECO:0000256" key="1">
    <source>
        <dbReference type="ARBA" id="ARBA00022603"/>
    </source>
</evidence>
<dbReference type="PANTHER" id="PTHR43712">
    <property type="entry name" value="PUTATIVE (AFU_ORTHOLOGUE AFUA_4G14580)-RELATED"/>
    <property type="match status" value="1"/>
</dbReference>
<protein>
    <submittedName>
        <fullName evidence="5">Sterigmatocystin 8-o-methyltransferase</fullName>
    </submittedName>
</protein>
<organism evidence="5 6">
    <name type="scientific">Colletotrichum kahawae</name>
    <name type="common">Coffee berry disease fungus</name>
    <dbReference type="NCBI Taxonomy" id="34407"/>
    <lineage>
        <taxon>Eukaryota</taxon>
        <taxon>Fungi</taxon>
        <taxon>Dikarya</taxon>
        <taxon>Ascomycota</taxon>
        <taxon>Pezizomycotina</taxon>
        <taxon>Sordariomycetes</taxon>
        <taxon>Hypocreomycetidae</taxon>
        <taxon>Glomerellales</taxon>
        <taxon>Glomerellaceae</taxon>
        <taxon>Colletotrichum</taxon>
        <taxon>Colletotrichum gloeosporioides species complex</taxon>
    </lineage>
</organism>
<proteinExistence type="predicted"/>
<dbReference type="EMBL" id="VYYT01000026">
    <property type="protein sequence ID" value="KAK2776579.1"/>
    <property type="molecule type" value="Genomic_DNA"/>
</dbReference>